<dbReference type="Proteomes" id="UP000002026">
    <property type="component" value="Chromosome"/>
</dbReference>
<dbReference type="EMBL" id="CP001684">
    <property type="protein sequence ID" value="ACV21447.1"/>
    <property type="molecule type" value="Genomic_DNA"/>
</dbReference>
<feature type="transmembrane region" description="Helical" evidence="1">
    <location>
        <begin position="85"/>
        <end position="103"/>
    </location>
</feature>
<sequence>MKLKKANAAIGLLSALFALIHIGYHAFCYLTFYYNPVLTMVFSLPFIVLVCVHAVLGMLTVFLSSDGTRLDLYPKQNRTTVLKRVSAALIFPLLIIHVDSFALMQQSAEAGNAAFIVLLILTEVLFFAVVLTHVATSLTAGFITLGFVDSIKVQTRMDRAAYAIGAVAFAVSAYAVASGHVAMFLLG</sequence>
<keyword evidence="3" id="KW-1185">Reference proteome</keyword>
<gene>
    <name evidence="2" type="ordered locus">Shel_03860</name>
</gene>
<feature type="transmembrane region" description="Helical" evidence="1">
    <location>
        <begin position="40"/>
        <end position="64"/>
    </location>
</feature>
<reference evidence="2 3" key="1">
    <citation type="journal article" date="2009" name="Stand. Genomic Sci.">
        <title>Complete genome sequence of Slackia heliotrinireducens type strain (RHS 1).</title>
        <authorList>
            <person name="Pukall R."/>
            <person name="Lapidus A."/>
            <person name="Nolan M."/>
            <person name="Copeland A."/>
            <person name="Glavina Del Rio T."/>
            <person name="Lucas S."/>
            <person name="Chen F."/>
            <person name="Tice H."/>
            <person name="Cheng J.F."/>
            <person name="Chertkov O."/>
            <person name="Bruce D."/>
            <person name="Goodwin L."/>
            <person name="Kuske C."/>
            <person name="Brettin T."/>
            <person name="Detter J.C."/>
            <person name="Han C."/>
            <person name="Pitluck S."/>
            <person name="Pati A."/>
            <person name="Mavrommatis K."/>
            <person name="Ivanova N."/>
            <person name="Ovchinnikova G."/>
            <person name="Chen A."/>
            <person name="Palaniappan K."/>
            <person name="Schneider S."/>
            <person name="Rohde M."/>
            <person name="Chain P."/>
            <person name="D'haeseleer P."/>
            <person name="Goker M."/>
            <person name="Bristow J."/>
            <person name="Eisen J.A."/>
            <person name="Markowitz V."/>
            <person name="Kyrpides N.C."/>
            <person name="Klenk H.P."/>
            <person name="Hugenholtz P."/>
        </authorList>
    </citation>
    <scope>NUCLEOTIDE SEQUENCE [LARGE SCALE GENOMIC DNA]</scope>
    <source>
        <strain evidence="3">ATCC 29202 / DSM 20476 / NCTC 11029 / RHS 1</strain>
    </source>
</reference>
<organism evidence="2 3">
    <name type="scientific">Slackia heliotrinireducens (strain ATCC 29202 / DSM 20476 / NCTC 11029 / RHS 1)</name>
    <name type="common">Peptococcus heliotrinreducens</name>
    <dbReference type="NCBI Taxonomy" id="471855"/>
    <lineage>
        <taxon>Bacteria</taxon>
        <taxon>Bacillati</taxon>
        <taxon>Actinomycetota</taxon>
        <taxon>Coriobacteriia</taxon>
        <taxon>Eggerthellales</taxon>
        <taxon>Eggerthellaceae</taxon>
        <taxon>Slackia</taxon>
    </lineage>
</organism>
<dbReference type="KEGG" id="shi:Shel_03860"/>
<evidence type="ECO:0000313" key="2">
    <source>
        <dbReference type="EMBL" id="ACV21447.1"/>
    </source>
</evidence>
<dbReference type="SUPFAM" id="SSF81343">
    <property type="entry name" value="Fumarate reductase respiratory complex transmembrane subunits"/>
    <property type="match status" value="1"/>
</dbReference>
<accession>C7N2E1</accession>
<proteinExistence type="predicted"/>
<dbReference type="RefSeq" id="WP_012797554.1">
    <property type="nucleotide sequence ID" value="NC_013165.1"/>
</dbReference>
<name>C7N2E1_SLAHD</name>
<feature type="transmembrane region" description="Helical" evidence="1">
    <location>
        <begin position="115"/>
        <end position="148"/>
    </location>
</feature>
<evidence type="ECO:0000313" key="3">
    <source>
        <dbReference type="Proteomes" id="UP000002026"/>
    </source>
</evidence>
<dbReference type="GO" id="GO:0016020">
    <property type="term" value="C:membrane"/>
    <property type="evidence" value="ECO:0007669"/>
    <property type="project" value="InterPro"/>
</dbReference>
<dbReference type="InterPro" id="IPR034804">
    <property type="entry name" value="SQR/QFR_C/D"/>
</dbReference>
<dbReference type="AlphaFoldDB" id="C7N2E1"/>
<evidence type="ECO:0000256" key="1">
    <source>
        <dbReference type="SAM" id="Phobius"/>
    </source>
</evidence>
<keyword evidence="1" id="KW-1133">Transmembrane helix</keyword>
<dbReference type="HOGENOM" id="CLU_1446755_0_0_11"/>
<feature type="transmembrane region" description="Helical" evidence="1">
    <location>
        <begin position="12"/>
        <end position="34"/>
    </location>
</feature>
<feature type="transmembrane region" description="Helical" evidence="1">
    <location>
        <begin position="160"/>
        <end position="186"/>
    </location>
</feature>
<dbReference type="STRING" id="471855.Shel_03860"/>
<protein>
    <submittedName>
        <fullName evidence="2">Uncharacterized protein</fullName>
    </submittedName>
</protein>
<keyword evidence="1" id="KW-0472">Membrane</keyword>
<keyword evidence="1" id="KW-0812">Transmembrane</keyword>